<proteinExistence type="predicted"/>
<feature type="chain" id="PRO_5039013750" evidence="1">
    <location>
        <begin position="27"/>
        <end position="214"/>
    </location>
</feature>
<gene>
    <name evidence="2" type="ORF">NCTC6180_02052</name>
</gene>
<dbReference type="RefSeq" id="WP_154804309.1">
    <property type="nucleotide sequence ID" value="NZ_LR134317.1"/>
</dbReference>
<sequence length="214" mass="24597">MKLVKRLIPICLAIFWGSLSIPKTVAANQVFKAEHQQHLSETAVKAFKVGDQVITLQTPAHWYVYVYVNNNLVIQEVKTIERPCIHHVEDGCVSNSYLYSGYRTGYNGSYTIKLPKALEASDTIKVSFSNDDNFYYGDLIYTIPKVEVPQATTTISNPAEETGQESQIIPTEETYQLYKTYLDYEARKSWQHKVSDFLGHQWANLKSWWQDMKS</sequence>
<reference evidence="2 3" key="1">
    <citation type="submission" date="2018-12" db="EMBL/GenBank/DDBJ databases">
        <authorList>
            <consortium name="Pathogen Informatics"/>
        </authorList>
    </citation>
    <scope>NUCLEOTIDE SEQUENCE [LARGE SCALE GENOMIC DNA]</scope>
    <source>
        <strain evidence="2 3">NCTC6180</strain>
    </source>
</reference>
<name>A0A7Z9D3T9_STRSZ</name>
<evidence type="ECO:0000256" key="1">
    <source>
        <dbReference type="SAM" id="SignalP"/>
    </source>
</evidence>
<keyword evidence="1" id="KW-0732">Signal</keyword>
<accession>A0A7Z9D3T9</accession>
<dbReference type="EMBL" id="LR134317">
    <property type="protein sequence ID" value="VEF09644.1"/>
    <property type="molecule type" value="Genomic_DNA"/>
</dbReference>
<feature type="signal peptide" evidence="1">
    <location>
        <begin position="1"/>
        <end position="26"/>
    </location>
</feature>
<evidence type="ECO:0000313" key="3">
    <source>
        <dbReference type="Proteomes" id="UP000269903"/>
    </source>
</evidence>
<protein>
    <submittedName>
        <fullName evidence="2">Phage protein</fullName>
    </submittedName>
</protein>
<organism evidence="2 3">
    <name type="scientific">Streptococcus equi subsp. zooepidemicus</name>
    <dbReference type="NCBI Taxonomy" id="40041"/>
    <lineage>
        <taxon>Bacteria</taxon>
        <taxon>Bacillati</taxon>
        <taxon>Bacillota</taxon>
        <taxon>Bacilli</taxon>
        <taxon>Lactobacillales</taxon>
        <taxon>Streptococcaceae</taxon>
        <taxon>Streptococcus</taxon>
    </lineage>
</organism>
<evidence type="ECO:0000313" key="2">
    <source>
        <dbReference type="EMBL" id="VEF09644.1"/>
    </source>
</evidence>
<dbReference type="Proteomes" id="UP000269903">
    <property type="component" value="Chromosome"/>
</dbReference>
<dbReference type="AlphaFoldDB" id="A0A7Z9D3T9"/>